<organism evidence="2 3">
    <name type="scientific">Hartmannibacter diazotrophicus</name>
    <dbReference type="NCBI Taxonomy" id="1482074"/>
    <lineage>
        <taxon>Bacteria</taxon>
        <taxon>Pseudomonadati</taxon>
        <taxon>Pseudomonadota</taxon>
        <taxon>Alphaproteobacteria</taxon>
        <taxon>Hyphomicrobiales</taxon>
        <taxon>Pleomorphomonadaceae</taxon>
        <taxon>Hartmannibacter</taxon>
    </lineage>
</organism>
<dbReference type="OrthoDB" id="9783791at2"/>
<dbReference type="KEGG" id="hdi:HDIA_4457"/>
<dbReference type="EMBL" id="LT960614">
    <property type="protein sequence ID" value="SON57998.1"/>
    <property type="molecule type" value="Genomic_DNA"/>
</dbReference>
<dbReference type="SUPFAM" id="SSF53448">
    <property type="entry name" value="Nucleotide-diphospho-sugar transferases"/>
    <property type="match status" value="1"/>
</dbReference>
<dbReference type="InterPro" id="IPR029044">
    <property type="entry name" value="Nucleotide-diphossugar_trans"/>
</dbReference>
<evidence type="ECO:0000259" key="1">
    <source>
        <dbReference type="Pfam" id="PF00535"/>
    </source>
</evidence>
<dbReference type="PANTHER" id="PTHR43685:SF2">
    <property type="entry name" value="GLYCOSYLTRANSFERASE 2-LIKE DOMAIN-CONTAINING PROTEIN"/>
    <property type="match status" value="1"/>
</dbReference>
<keyword evidence="2" id="KW-0328">Glycosyltransferase</keyword>
<dbReference type="GO" id="GO:0016757">
    <property type="term" value="F:glycosyltransferase activity"/>
    <property type="evidence" value="ECO:0007669"/>
    <property type="project" value="UniProtKB-KW"/>
</dbReference>
<sequence length="297" mass="34308">MISLIVPTRNRAYTLRKVLPSYFEQDGLDEIILVIDGGTDETEAVFADIGARYPDVRRRVVRHPDRRGASACRNIGVVEATNDYVLFCDDDEYLEPGYARTCYDLLISQKAGAVSGRRVYMQDGETPEGALERFGNGWNTRPPFSPVLCEIRNTARFEGELSLPFTNAIILTQRSLVMSFGFDTHYARGNGYREESDYQMNLYVNGYPILMSNNVHSIHLPISEVRSGGQRVKKFERVYWMIYYNNYFFDKYYDRYCSRMKLKTPKLAAKVIFGLFAVYREFFMPYVKKTRARFAGA</sequence>
<name>A0A2C9DCZ5_9HYPH</name>
<keyword evidence="3" id="KW-1185">Reference proteome</keyword>
<dbReference type="InterPro" id="IPR001173">
    <property type="entry name" value="Glyco_trans_2-like"/>
</dbReference>
<dbReference type="Pfam" id="PF00535">
    <property type="entry name" value="Glycos_transf_2"/>
    <property type="match status" value="1"/>
</dbReference>
<dbReference type="InterPro" id="IPR050834">
    <property type="entry name" value="Glycosyltransf_2"/>
</dbReference>
<evidence type="ECO:0000313" key="2">
    <source>
        <dbReference type="EMBL" id="SON57998.1"/>
    </source>
</evidence>
<dbReference type="CDD" id="cd00761">
    <property type="entry name" value="Glyco_tranf_GTA_type"/>
    <property type="match status" value="1"/>
</dbReference>
<dbReference type="Proteomes" id="UP000223606">
    <property type="component" value="Chromosome 1"/>
</dbReference>
<evidence type="ECO:0000313" key="3">
    <source>
        <dbReference type="Proteomes" id="UP000223606"/>
    </source>
</evidence>
<protein>
    <submittedName>
        <fullName evidence="2">Putative glycosyltransferase EpsH</fullName>
        <ecNumber evidence="2">2.4.-.-</ecNumber>
    </submittedName>
</protein>
<reference evidence="3" key="1">
    <citation type="submission" date="2017-09" db="EMBL/GenBank/DDBJ databases">
        <title>Genome sequence of Nannocystis excedens DSM 71.</title>
        <authorList>
            <person name="Blom J."/>
        </authorList>
    </citation>
    <scope>NUCLEOTIDE SEQUENCE [LARGE SCALE GENOMIC DNA]</scope>
    <source>
        <strain evidence="3">type strain: E19</strain>
    </source>
</reference>
<dbReference type="PANTHER" id="PTHR43685">
    <property type="entry name" value="GLYCOSYLTRANSFERASE"/>
    <property type="match status" value="1"/>
</dbReference>
<proteinExistence type="predicted"/>
<dbReference type="GO" id="GO:0044010">
    <property type="term" value="P:single-species biofilm formation"/>
    <property type="evidence" value="ECO:0007669"/>
    <property type="project" value="TreeGrafter"/>
</dbReference>
<dbReference type="RefSeq" id="WP_157775783.1">
    <property type="nucleotide sequence ID" value="NZ_LT960614.1"/>
</dbReference>
<gene>
    <name evidence="2" type="primary">epsH_3</name>
    <name evidence="2" type="ORF">HDIA_4457</name>
</gene>
<dbReference type="AlphaFoldDB" id="A0A2C9DCZ5"/>
<accession>A0A2C9DCZ5</accession>
<keyword evidence="2" id="KW-0808">Transferase</keyword>
<feature type="domain" description="Glycosyltransferase 2-like" evidence="1">
    <location>
        <begin position="3"/>
        <end position="143"/>
    </location>
</feature>
<dbReference type="Gene3D" id="3.90.550.10">
    <property type="entry name" value="Spore Coat Polysaccharide Biosynthesis Protein SpsA, Chain A"/>
    <property type="match status" value="1"/>
</dbReference>
<dbReference type="EC" id="2.4.-.-" evidence="2"/>